<feature type="region of interest" description="Disordered" evidence="1">
    <location>
        <begin position="1"/>
        <end position="125"/>
    </location>
</feature>
<feature type="compositionally biased region" description="Basic and acidic residues" evidence="1">
    <location>
        <begin position="1"/>
        <end position="20"/>
    </location>
</feature>
<keyword evidence="3" id="KW-1185">Reference proteome</keyword>
<evidence type="ECO:0000256" key="1">
    <source>
        <dbReference type="SAM" id="MobiDB-lite"/>
    </source>
</evidence>
<dbReference type="AlphaFoldDB" id="A0A9Q0QV83"/>
<feature type="compositionally biased region" description="Basic and acidic residues" evidence="1">
    <location>
        <begin position="101"/>
        <end position="115"/>
    </location>
</feature>
<sequence>MAEVADTHQSIEGEEKRALEDMDVETSETVQNPNTSEEHQANGAEKLDVNGDQPSTNTLNGDLKRAREDGSEVEEDESASKKQKDEKSVEEVRLENVGQDVQKEESQEKGEEGKESGPVSLGPKTFSSSEEMFNYFYKFLHHWPPNLNVNKGHVEADKKLGGGVNAFQVRYHQTWKSRCFFLIRHDESVDDFSFRKCVDHILPLPENMKPNSEASKALGGPQHKGRGGGGGGGGGGARGSGGRRGGRGRGRGGRSRY</sequence>
<dbReference type="GO" id="GO:0009507">
    <property type="term" value="C:chloroplast"/>
    <property type="evidence" value="ECO:0007669"/>
    <property type="project" value="TreeGrafter"/>
</dbReference>
<dbReference type="GO" id="GO:1901259">
    <property type="term" value="P:chloroplast rRNA processing"/>
    <property type="evidence" value="ECO:0007669"/>
    <property type="project" value="TreeGrafter"/>
</dbReference>
<accession>A0A9Q0QV83</accession>
<dbReference type="GO" id="GO:0005634">
    <property type="term" value="C:nucleus"/>
    <property type="evidence" value="ECO:0007669"/>
    <property type="project" value="TreeGrafter"/>
</dbReference>
<feature type="region of interest" description="Disordered" evidence="1">
    <location>
        <begin position="204"/>
        <end position="257"/>
    </location>
</feature>
<dbReference type="PANTHER" id="PTHR33415">
    <property type="entry name" value="PROTEIN EMBRYO DEFECTIVE 514"/>
    <property type="match status" value="1"/>
</dbReference>
<dbReference type="OrthoDB" id="409625at2759"/>
<feature type="compositionally biased region" description="Basic residues" evidence="1">
    <location>
        <begin position="244"/>
        <end position="257"/>
    </location>
</feature>
<dbReference type="Pfam" id="PF11523">
    <property type="entry name" value="DUF3223"/>
    <property type="match status" value="1"/>
</dbReference>
<evidence type="ECO:0000313" key="3">
    <source>
        <dbReference type="Proteomes" id="UP001141806"/>
    </source>
</evidence>
<name>A0A9Q0QV83_9MAGN</name>
<feature type="compositionally biased region" description="Basic and acidic residues" evidence="1">
    <location>
        <begin position="36"/>
        <end position="49"/>
    </location>
</feature>
<dbReference type="InterPro" id="IPR044673">
    <property type="entry name" value="DCL-like"/>
</dbReference>
<reference evidence="2" key="1">
    <citation type="journal article" date="2023" name="Plant J.">
        <title>The genome of the king protea, Protea cynaroides.</title>
        <authorList>
            <person name="Chang J."/>
            <person name="Duong T.A."/>
            <person name="Schoeman C."/>
            <person name="Ma X."/>
            <person name="Roodt D."/>
            <person name="Barker N."/>
            <person name="Li Z."/>
            <person name="Van de Peer Y."/>
            <person name="Mizrachi E."/>
        </authorList>
    </citation>
    <scope>NUCLEOTIDE SEQUENCE</scope>
    <source>
        <tissue evidence="2">Young leaves</tissue>
    </source>
</reference>
<dbReference type="Gene3D" id="3.10.450.40">
    <property type="match status" value="1"/>
</dbReference>
<dbReference type="GO" id="GO:0009658">
    <property type="term" value="P:chloroplast organization"/>
    <property type="evidence" value="ECO:0007669"/>
    <property type="project" value="TreeGrafter"/>
</dbReference>
<protein>
    <submittedName>
        <fullName evidence="2">Uncharacterized protein</fullName>
    </submittedName>
</protein>
<organism evidence="2 3">
    <name type="scientific">Protea cynaroides</name>
    <dbReference type="NCBI Taxonomy" id="273540"/>
    <lineage>
        <taxon>Eukaryota</taxon>
        <taxon>Viridiplantae</taxon>
        <taxon>Streptophyta</taxon>
        <taxon>Embryophyta</taxon>
        <taxon>Tracheophyta</taxon>
        <taxon>Spermatophyta</taxon>
        <taxon>Magnoliopsida</taxon>
        <taxon>Proteales</taxon>
        <taxon>Proteaceae</taxon>
        <taxon>Protea</taxon>
    </lineage>
</organism>
<feature type="compositionally biased region" description="Basic and acidic residues" evidence="1">
    <location>
        <begin position="78"/>
        <end position="94"/>
    </location>
</feature>
<comment type="caution">
    <text evidence="2">The sequence shown here is derived from an EMBL/GenBank/DDBJ whole genome shotgun (WGS) entry which is preliminary data.</text>
</comment>
<proteinExistence type="predicted"/>
<dbReference type="PANTHER" id="PTHR33415:SF12">
    <property type="entry name" value="PROTEIN EMBRYO DEFECTIVE 514"/>
    <property type="match status" value="1"/>
</dbReference>
<dbReference type="FunFam" id="3.10.450.40:FF:000016">
    <property type="entry name" value="Predicted protein"/>
    <property type="match status" value="1"/>
</dbReference>
<dbReference type="Proteomes" id="UP001141806">
    <property type="component" value="Unassembled WGS sequence"/>
</dbReference>
<evidence type="ECO:0000313" key="2">
    <source>
        <dbReference type="EMBL" id="KAJ4973315.1"/>
    </source>
</evidence>
<gene>
    <name evidence="2" type="ORF">NE237_006489</name>
</gene>
<dbReference type="GO" id="GO:0017126">
    <property type="term" value="P:nucleologenesis"/>
    <property type="evidence" value="ECO:0007669"/>
    <property type="project" value="TreeGrafter"/>
</dbReference>
<feature type="compositionally biased region" description="Gly residues" evidence="1">
    <location>
        <begin position="227"/>
        <end position="243"/>
    </location>
</feature>
<dbReference type="EMBL" id="JAMYWD010000004">
    <property type="protein sequence ID" value="KAJ4973315.1"/>
    <property type="molecule type" value="Genomic_DNA"/>
</dbReference>